<dbReference type="Gene3D" id="1.10.555.10">
    <property type="entry name" value="Rho GTPase activation protein"/>
    <property type="match status" value="1"/>
</dbReference>
<proteinExistence type="predicted"/>
<evidence type="ECO:0000313" key="3">
    <source>
        <dbReference type="EMBL" id="ORY31981.1"/>
    </source>
</evidence>
<organism evidence="3 4">
    <name type="scientific">Naematelia encephala</name>
    <dbReference type="NCBI Taxonomy" id="71784"/>
    <lineage>
        <taxon>Eukaryota</taxon>
        <taxon>Fungi</taxon>
        <taxon>Dikarya</taxon>
        <taxon>Basidiomycota</taxon>
        <taxon>Agaricomycotina</taxon>
        <taxon>Tremellomycetes</taxon>
        <taxon>Tremellales</taxon>
        <taxon>Naemateliaceae</taxon>
        <taxon>Naematelia</taxon>
    </lineage>
</organism>
<dbReference type="PROSITE" id="PS50238">
    <property type="entry name" value="RHOGAP"/>
    <property type="match status" value="1"/>
</dbReference>
<feature type="region of interest" description="Disordered" evidence="1">
    <location>
        <begin position="69"/>
        <end position="97"/>
    </location>
</feature>
<keyword evidence="4" id="KW-1185">Reference proteome</keyword>
<dbReference type="InterPro" id="IPR008936">
    <property type="entry name" value="Rho_GTPase_activation_prot"/>
</dbReference>
<dbReference type="GO" id="GO:0005096">
    <property type="term" value="F:GTPase activator activity"/>
    <property type="evidence" value="ECO:0007669"/>
    <property type="project" value="TreeGrafter"/>
</dbReference>
<evidence type="ECO:0000256" key="1">
    <source>
        <dbReference type="SAM" id="MobiDB-lite"/>
    </source>
</evidence>
<dbReference type="InterPro" id="IPR001251">
    <property type="entry name" value="CRAL-TRIO_dom"/>
</dbReference>
<comment type="caution">
    <text evidence="3">The sequence shown here is derived from an EMBL/GenBank/DDBJ whole genome shotgun (WGS) entry which is preliminary data.</text>
</comment>
<dbReference type="CDD" id="cd00159">
    <property type="entry name" value="RhoGAP"/>
    <property type="match status" value="1"/>
</dbReference>
<feature type="compositionally biased region" description="Basic and acidic residues" evidence="1">
    <location>
        <begin position="554"/>
        <end position="577"/>
    </location>
</feature>
<dbReference type="Proteomes" id="UP000193986">
    <property type="component" value="Unassembled WGS sequence"/>
</dbReference>
<dbReference type="STRING" id="71784.A0A1Y2BAV8"/>
<dbReference type="CDD" id="cd00170">
    <property type="entry name" value="SEC14"/>
    <property type="match status" value="1"/>
</dbReference>
<feature type="domain" description="Rho-GAP" evidence="2">
    <location>
        <begin position="336"/>
        <end position="545"/>
    </location>
</feature>
<protein>
    <recommendedName>
        <fullName evidence="2">Rho-GAP domain-containing protein</fullName>
    </recommendedName>
</protein>
<dbReference type="SUPFAM" id="SSF48350">
    <property type="entry name" value="GTPase activation domain, GAP"/>
    <property type="match status" value="1"/>
</dbReference>
<dbReference type="OrthoDB" id="19923at2759"/>
<dbReference type="InterPro" id="IPR036865">
    <property type="entry name" value="CRAL-TRIO_dom_sf"/>
</dbReference>
<dbReference type="InParanoid" id="A0A1Y2BAV8"/>
<dbReference type="InterPro" id="IPR000198">
    <property type="entry name" value="RhoGAP_dom"/>
</dbReference>
<dbReference type="GO" id="GO:0007264">
    <property type="term" value="P:small GTPase-mediated signal transduction"/>
    <property type="evidence" value="ECO:0007669"/>
    <property type="project" value="TreeGrafter"/>
</dbReference>
<evidence type="ECO:0000313" key="4">
    <source>
        <dbReference type="Proteomes" id="UP000193986"/>
    </source>
</evidence>
<feature type="compositionally biased region" description="Low complexity" evidence="1">
    <location>
        <begin position="16"/>
        <end position="41"/>
    </location>
</feature>
<sequence length="590" mass="63957">MSLPSSTELPSPPSSPSSSSTRTSLPLLSTLSRLSLSTSRPNVPSPEPSNYASKTLRFVSSSSKSMLQRSGLPGLFTTSNERDSPAAPREESPLAFARSRGSIDTSTVLYPTLQIHPSPAIHPILVLSLASVSDIASGVTNDEVFTTLLRKLEPWVGEEGDGGYVLIVLAAQGDKRARSMPRGPWWAWKWRKIPRKYRKNLKRLYIVHPSLLTRTLLPIILPFLSPKSYPKLHPLASLLQLPATYGVSLKGIDITLDVLKEESRVLRERLDKPERSNAPAYSEKPSQDTDGSWGYGTISSMLGTAGSYLSLPRFGSDGSLPATTEAFIRGKGYWKRTAEAIMADFNGKTPKLLIDLSQVILHECTTTEGIFRRSNNSTLLPAIEGILDLPVDQQPTLPWTELAQDDPLLPPIVLLRFLRDLAEPLVPPSAYPAIRASKDLDSAQDSFLSSLPSSSRHILLHVTSLLHELSSHEPATRMSSLALAIVLAPSLIRSTDALDDAELCLEPGKTLPSAMMKTSGREAGKGSGTLVGVLELLIREGSSEASQPGLARDTGSKGRHDLFEPGHMRGVSGDRRRSGTTTGQSEVFVG</sequence>
<feature type="compositionally biased region" description="Basic and acidic residues" evidence="1">
    <location>
        <begin position="80"/>
        <end position="92"/>
    </location>
</feature>
<name>A0A1Y2BAV8_9TREE</name>
<dbReference type="PANTHER" id="PTHR45808">
    <property type="entry name" value="RHO GTPASE-ACTIVATING PROTEIN 68F"/>
    <property type="match status" value="1"/>
</dbReference>
<dbReference type="SMART" id="SM00324">
    <property type="entry name" value="RhoGAP"/>
    <property type="match status" value="1"/>
</dbReference>
<accession>A0A1Y2BAV8</accession>
<dbReference type="GO" id="GO:0005737">
    <property type="term" value="C:cytoplasm"/>
    <property type="evidence" value="ECO:0007669"/>
    <property type="project" value="TreeGrafter"/>
</dbReference>
<feature type="region of interest" description="Disordered" evidence="1">
    <location>
        <begin position="270"/>
        <end position="292"/>
    </location>
</feature>
<dbReference type="PANTHER" id="PTHR45808:SF2">
    <property type="entry name" value="RHO GTPASE-ACTIVATING PROTEIN 68F"/>
    <property type="match status" value="1"/>
</dbReference>
<dbReference type="AlphaFoldDB" id="A0A1Y2BAV8"/>
<dbReference type="Pfam" id="PF13716">
    <property type="entry name" value="CRAL_TRIO_2"/>
    <property type="match status" value="1"/>
</dbReference>
<dbReference type="Gene3D" id="3.40.525.10">
    <property type="entry name" value="CRAL-TRIO lipid binding domain"/>
    <property type="match status" value="1"/>
</dbReference>
<feature type="compositionally biased region" description="Polar residues" evidence="1">
    <location>
        <begin position="579"/>
        <end position="590"/>
    </location>
</feature>
<dbReference type="Pfam" id="PF00620">
    <property type="entry name" value="RhoGAP"/>
    <property type="match status" value="1"/>
</dbReference>
<feature type="region of interest" description="Disordered" evidence="1">
    <location>
        <begin position="544"/>
        <end position="590"/>
    </location>
</feature>
<feature type="region of interest" description="Disordered" evidence="1">
    <location>
        <begin position="1"/>
        <end position="53"/>
    </location>
</feature>
<evidence type="ECO:0000259" key="2">
    <source>
        <dbReference type="PROSITE" id="PS50238"/>
    </source>
</evidence>
<reference evidence="3 4" key="1">
    <citation type="submission" date="2016-07" db="EMBL/GenBank/DDBJ databases">
        <title>Pervasive Adenine N6-methylation of Active Genes in Fungi.</title>
        <authorList>
            <consortium name="DOE Joint Genome Institute"/>
            <person name="Mondo S.J."/>
            <person name="Dannebaum R.O."/>
            <person name="Kuo R.C."/>
            <person name="Labutti K."/>
            <person name="Haridas S."/>
            <person name="Kuo A."/>
            <person name="Salamov A."/>
            <person name="Ahrendt S.R."/>
            <person name="Lipzen A."/>
            <person name="Sullivan W."/>
            <person name="Andreopoulos W.B."/>
            <person name="Clum A."/>
            <person name="Lindquist E."/>
            <person name="Daum C."/>
            <person name="Ramamoorthy G.K."/>
            <person name="Gryganskyi A."/>
            <person name="Culley D."/>
            <person name="Magnuson J.K."/>
            <person name="James T.Y."/>
            <person name="O'Malley M.A."/>
            <person name="Stajich J.E."/>
            <person name="Spatafora J.W."/>
            <person name="Visel A."/>
            <person name="Grigoriev I.V."/>
        </authorList>
    </citation>
    <scope>NUCLEOTIDE SEQUENCE [LARGE SCALE GENOMIC DNA]</scope>
    <source>
        <strain evidence="3 4">68-887.2</strain>
    </source>
</reference>
<dbReference type="SUPFAM" id="SSF52087">
    <property type="entry name" value="CRAL/TRIO domain"/>
    <property type="match status" value="1"/>
</dbReference>
<dbReference type="EMBL" id="MCFC01000012">
    <property type="protein sequence ID" value="ORY31981.1"/>
    <property type="molecule type" value="Genomic_DNA"/>
</dbReference>
<gene>
    <name evidence="3" type="ORF">BCR39DRAFT_524925</name>
</gene>